<reference evidence="1 2" key="1">
    <citation type="submission" date="2024-02" db="EMBL/GenBank/DDBJ databases">
        <title>Herpetosiphon gulosus NBRC 112829.</title>
        <authorList>
            <person name="Ichikawa N."/>
            <person name="Katano-Makiyama Y."/>
            <person name="Hidaka K."/>
        </authorList>
    </citation>
    <scope>NUCLEOTIDE SEQUENCE [LARGE SCALE GENOMIC DNA]</scope>
    <source>
        <strain evidence="1 2">NBRC 112829</strain>
    </source>
</reference>
<dbReference type="InterPro" id="IPR013783">
    <property type="entry name" value="Ig-like_fold"/>
</dbReference>
<keyword evidence="2" id="KW-1185">Reference proteome</keyword>
<gene>
    <name evidence="1" type="ORF">Hgul01_00085</name>
</gene>
<comment type="caution">
    <text evidence="1">The sequence shown here is derived from an EMBL/GenBank/DDBJ whole genome shotgun (WGS) entry which is preliminary data.</text>
</comment>
<organism evidence="1 2">
    <name type="scientific">Herpetosiphon gulosus</name>
    <dbReference type="NCBI Taxonomy" id="1973496"/>
    <lineage>
        <taxon>Bacteria</taxon>
        <taxon>Bacillati</taxon>
        <taxon>Chloroflexota</taxon>
        <taxon>Chloroflexia</taxon>
        <taxon>Herpetosiphonales</taxon>
        <taxon>Herpetosiphonaceae</taxon>
        <taxon>Herpetosiphon</taxon>
    </lineage>
</organism>
<protein>
    <submittedName>
        <fullName evidence="1">Uncharacterized protein</fullName>
    </submittedName>
</protein>
<evidence type="ECO:0000313" key="2">
    <source>
        <dbReference type="Proteomes" id="UP001428290"/>
    </source>
</evidence>
<dbReference type="RefSeq" id="WP_345719964.1">
    <property type="nucleotide sequence ID" value="NZ_BAABRU010000001.1"/>
</dbReference>
<name>A0ABP9WVN3_9CHLR</name>
<evidence type="ECO:0000313" key="1">
    <source>
        <dbReference type="EMBL" id="GAA5526313.1"/>
    </source>
</evidence>
<dbReference type="EMBL" id="BAABRU010000001">
    <property type="protein sequence ID" value="GAA5526313.1"/>
    <property type="molecule type" value="Genomic_DNA"/>
</dbReference>
<accession>A0ABP9WVN3</accession>
<proteinExistence type="predicted"/>
<dbReference type="Proteomes" id="UP001428290">
    <property type="component" value="Unassembled WGS sequence"/>
</dbReference>
<sequence>MLKQSTLRSVGFISLLISGLLLSCGRNLPTEPLSGQQATAVGTADTTATTVAIATQAELNEIASVVAFKDQMAVQQTQEMWDLATVEAGGVLPTPSIISTLSPRRSAFATKMALGYSPTPEPLPQAGLKTQCPLSRFTRLGNCWNLHNPTATANYFLLAGADLENNEHGFILVQPMGSELTIAQQRVEEYTTPSNIGGIMIESATWPLVYITTQTTPTQSLIFNLETRQWLDPNGTPMPMTATPTSTSEPTVATPTPAGGIAVTSLTLFNADTDQAIIGFDPMDTPTILDFVALGTRRLNIRANTSPATVGSVRFSLDGAPYRIEGGAPYALQGNTGSDYAAWTPSAGQHQLVVTAFSGANATGTQGGSFTLDFTVVDTATATVAPATATATGIPASITPVPATPTSTGSTSTPSAAKTALFVVGDASALNANDTAIQSLLVGEGYTVSLKSAAQSSSADATGKQLVLISSSVSAGNVGSKFTSVAVPVIVWEHALYDDLGMTGPTTTTDYGTASGNTLVISNATHGLAGGLSGTVTVYTGSGSMAYGVPASSAINIAPQGSSNSKKVYFGYEQGVTMIGSVIAPARRVGLFLSDSGTLSSDGQTLVKAAFAWATGQ</sequence>
<dbReference type="Gene3D" id="2.60.40.10">
    <property type="entry name" value="Immunoglobulins"/>
    <property type="match status" value="1"/>
</dbReference>
<dbReference type="PROSITE" id="PS51257">
    <property type="entry name" value="PROKAR_LIPOPROTEIN"/>
    <property type="match status" value="1"/>
</dbReference>